<protein>
    <submittedName>
        <fullName evidence="4">Ion_trans_2 domain-containing protein</fullName>
    </submittedName>
</protein>
<keyword evidence="1" id="KW-0812">Transmembrane</keyword>
<evidence type="ECO:0000313" key="4">
    <source>
        <dbReference type="WBParaSite" id="Hba_09109"/>
    </source>
</evidence>
<evidence type="ECO:0000313" key="3">
    <source>
        <dbReference type="Proteomes" id="UP000095283"/>
    </source>
</evidence>
<dbReference type="Proteomes" id="UP000095283">
    <property type="component" value="Unplaced"/>
</dbReference>
<proteinExistence type="predicted"/>
<feature type="domain" description="Potassium channel" evidence="2">
    <location>
        <begin position="169"/>
        <end position="199"/>
    </location>
</feature>
<feature type="transmembrane region" description="Helical" evidence="1">
    <location>
        <begin position="184"/>
        <end position="204"/>
    </location>
</feature>
<dbReference type="Pfam" id="PF07885">
    <property type="entry name" value="Ion_trans_2"/>
    <property type="match status" value="1"/>
</dbReference>
<dbReference type="Gene3D" id="1.10.287.70">
    <property type="match status" value="1"/>
</dbReference>
<evidence type="ECO:0000259" key="2">
    <source>
        <dbReference type="Pfam" id="PF07885"/>
    </source>
</evidence>
<feature type="transmembrane region" description="Helical" evidence="1">
    <location>
        <begin position="83"/>
        <end position="102"/>
    </location>
</feature>
<dbReference type="SUPFAM" id="SSF81324">
    <property type="entry name" value="Voltage-gated potassium channels"/>
    <property type="match status" value="1"/>
</dbReference>
<accession>A0A1I7WVC0</accession>
<keyword evidence="3" id="KW-1185">Reference proteome</keyword>
<keyword evidence="1" id="KW-0472">Membrane</keyword>
<organism evidence="3 4">
    <name type="scientific">Heterorhabditis bacteriophora</name>
    <name type="common">Entomopathogenic nematode worm</name>
    <dbReference type="NCBI Taxonomy" id="37862"/>
    <lineage>
        <taxon>Eukaryota</taxon>
        <taxon>Metazoa</taxon>
        <taxon>Ecdysozoa</taxon>
        <taxon>Nematoda</taxon>
        <taxon>Chromadorea</taxon>
        <taxon>Rhabditida</taxon>
        <taxon>Rhabditina</taxon>
        <taxon>Rhabditomorpha</taxon>
        <taxon>Strongyloidea</taxon>
        <taxon>Heterorhabditidae</taxon>
        <taxon>Heterorhabditis</taxon>
    </lineage>
</organism>
<dbReference type="AlphaFoldDB" id="A0A1I7WVC0"/>
<reference evidence="4" key="1">
    <citation type="submission" date="2016-11" db="UniProtKB">
        <authorList>
            <consortium name="WormBaseParasite"/>
        </authorList>
    </citation>
    <scope>IDENTIFICATION</scope>
</reference>
<dbReference type="InterPro" id="IPR013099">
    <property type="entry name" value="K_chnl_dom"/>
</dbReference>
<evidence type="ECO:0000256" key="1">
    <source>
        <dbReference type="SAM" id="Phobius"/>
    </source>
</evidence>
<sequence>MHSQPRMEISRQTIGSFFGHTEVPQISLTDMSDTSKYKYTVEPKVKRNVSSEEKAAVAAISIPQKNIYYWLCRVDDIISLQHLFMIVFLVFFSVSGALMFYIQESTNEAKLSILYVVPIRVKEINKMVMKFAKEFKDKQLTTNITHKIALFKENYKDLLNFDGVYKWSTYYKIDERKKWNPYSAIFYAMNLYTTVGYGMLRTFVYLKDTLKVLYICV</sequence>
<name>A0A1I7WVC0_HETBA</name>
<keyword evidence="1" id="KW-1133">Transmembrane helix</keyword>
<dbReference type="WBParaSite" id="Hba_09109">
    <property type="protein sequence ID" value="Hba_09109"/>
    <property type="gene ID" value="Hba_09109"/>
</dbReference>